<feature type="region of interest" description="Disordered" evidence="1">
    <location>
        <begin position="177"/>
        <end position="355"/>
    </location>
</feature>
<organism evidence="2 3">
    <name type="scientific">Bombardia bombarda</name>
    <dbReference type="NCBI Taxonomy" id="252184"/>
    <lineage>
        <taxon>Eukaryota</taxon>
        <taxon>Fungi</taxon>
        <taxon>Dikarya</taxon>
        <taxon>Ascomycota</taxon>
        <taxon>Pezizomycotina</taxon>
        <taxon>Sordariomycetes</taxon>
        <taxon>Sordariomycetidae</taxon>
        <taxon>Sordariales</taxon>
        <taxon>Lasiosphaeriaceae</taxon>
        <taxon>Bombardia</taxon>
    </lineage>
</organism>
<dbReference type="Proteomes" id="UP001174934">
    <property type="component" value="Unassembled WGS sequence"/>
</dbReference>
<feature type="compositionally biased region" description="Polar residues" evidence="1">
    <location>
        <begin position="300"/>
        <end position="315"/>
    </location>
</feature>
<feature type="compositionally biased region" description="Low complexity" evidence="1">
    <location>
        <begin position="461"/>
        <end position="470"/>
    </location>
</feature>
<dbReference type="EMBL" id="JAULSR010000001">
    <property type="protein sequence ID" value="KAK0637199.1"/>
    <property type="molecule type" value="Genomic_DNA"/>
</dbReference>
<feature type="region of interest" description="Disordered" evidence="1">
    <location>
        <begin position="406"/>
        <end position="499"/>
    </location>
</feature>
<dbReference type="GO" id="GO:0003677">
    <property type="term" value="F:DNA binding"/>
    <property type="evidence" value="ECO:0007669"/>
    <property type="project" value="InterPro"/>
</dbReference>
<feature type="compositionally biased region" description="Basic residues" evidence="1">
    <location>
        <begin position="429"/>
        <end position="439"/>
    </location>
</feature>
<evidence type="ECO:0000256" key="1">
    <source>
        <dbReference type="SAM" id="MobiDB-lite"/>
    </source>
</evidence>
<dbReference type="InterPro" id="IPR036887">
    <property type="entry name" value="HTH_APSES_sf"/>
</dbReference>
<dbReference type="AlphaFoldDB" id="A0AA39XNB7"/>
<accession>A0AA39XNB7</accession>
<dbReference type="SUPFAM" id="SSF54616">
    <property type="entry name" value="DNA-binding domain of Mlu1-box binding protein MBP1"/>
    <property type="match status" value="1"/>
</dbReference>
<protein>
    <submittedName>
        <fullName evidence="2">Uncharacterized protein</fullName>
    </submittedName>
</protein>
<evidence type="ECO:0000313" key="3">
    <source>
        <dbReference type="Proteomes" id="UP001174934"/>
    </source>
</evidence>
<name>A0AA39XNB7_9PEZI</name>
<gene>
    <name evidence="2" type="ORF">B0T17DRAFT_102339</name>
</gene>
<evidence type="ECO:0000313" key="2">
    <source>
        <dbReference type="EMBL" id="KAK0637199.1"/>
    </source>
</evidence>
<proteinExistence type="predicted"/>
<keyword evidence="3" id="KW-1185">Reference proteome</keyword>
<comment type="caution">
    <text evidence="2">The sequence shown here is derived from an EMBL/GenBank/DDBJ whole genome shotgun (WGS) entry which is preliminary data.</text>
</comment>
<reference evidence="2" key="1">
    <citation type="submission" date="2023-06" db="EMBL/GenBank/DDBJ databases">
        <title>Genome-scale phylogeny and comparative genomics of the fungal order Sordariales.</title>
        <authorList>
            <consortium name="Lawrence Berkeley National Laboratory"/>
            <person name="Hensen N."/>
            <person name="Bonometti L."/>
            <person name="Westerberg I."/>
            <person name="Brannstrom I.O."/>
            <person name="Guillou S."/>
            <person name="Cros-Aarteil S."/>
            <person name="Calhoun S."/>
            <person name="Haridas S."/>
            <person name="Kuo A."/>
            <person name="Mondo S."/>
            <person name="Pangilinan J."/>
            <person name="Riley R."/>
            <person name="LaButti K."/>
            <person name="Andreopoulos B."/>
            <person name="Lipzen A."/>
            <person name="Chen C."/>
            <person name="Yanf M."/>
            <person name="Daum C."/>
            <person name="Ng V."/>
            <person name="Clum A."/>
            <person name="Steindorff A."/>
            <person name="Ohm R."/>
            <person name="Martin F."/>
            <person name="Silar P."/>
            <person name="Natvig D."/>
            <person name="Lalanne C."/>
            <person name="Gautier V."/>
            <person name="Ament-velasquez S.L."/>
            <person name="Kruys A."/>
            <person name="Hutchinson M.I."/>
            <person name="Powell A.J."/>
            <person name="Barry K."/>
            <person name="Miller A.N."/>
            <person name="Grigoriev I.V."/>
            <person name="Debuchy R."/>
            <person name="Gladieux P."/>
            <person name="Thoren M.H."/>
            <person name="Johannesson H."/>
        </authorList>
    </citation>
    <scope>NUCLEOTIDE SEQUENCE</scope>
    <source>
        <strain evidence="2">SMH3391-2</strain>
    </source>
</reference>
<feature type="compositionally biased region" description="Low complexity" evidence="1">
    <location>
        <begin position="409"/>
        <end position="428"/>
    </location>
</feature>
<sequence>MPFDCARAVCATFCHAFAGALIPLFGPRFPSECILKCSPNYGRMKIDPSIILRSKREAEIFRLRYGGPPSFDHLPSGSDSPRSPELLAQHIRSRRHLVSDNSGYAYRGVLITDSPGSNAIETDYEAYSHTNSRTPVLSTSSWPAFDELSLRRTSVAAPAVAHSSPGWTAVNHRHQNPIHQVHPSRPQQQQYQQQLHAPARHDEAFRGIVSNNNSPHELPDPCLSALPRFPAGLHGNQKHYHPRPPRTSTPAIRPHSSAATSVGVTPISQQPPSAAPPLPSPFGDRRERRATYDDDGYDASESQGGVSSPESTSSNDGEKGERHQRKEKIAANNEENISSSASPTPTATALITAPSTPNIVATKTAPDADLGGADVEMAERSTINNNKSRKSTRDLTLEQNAVLALMHLGSRSASSSSRGSSPSDAAGHGHSRHNRRRHWSINDDKMMIDGASGSGNVADLSSSSSSSPSSSEDEDKNASGGGNGRKAKKRQKLVASSAG</sequence>
<feature type="compositionally biased region" description="Low complexity" evidence="1">
    <location>
        <begin position="330"/>
        <end position="355"/>
    </location>
</feature>
<feature type="compositionally biased region" description="Basic and acidic residues" evidence="1">
    <location>
        <begin position="283"/>
        <end position="292"/>
    </location>
</feature>